<dbReference type="Proteomes" id="UP001499967">
    <property type="component" value="Unassembled WGS sequence"/>
</dbReference>
<name>A0ABP4AMW5_9PSEU</name>
<organism evidence="1 2">
    <name type="scientific">Pseudonocardia zijingensis</name>
    <dbReference type="NCBI Taxonomy" id="153376"/>
    <lineage>
        <taxon>Bacteria</taxon>
        <taxon>Bacillati</taxon>
        <taxon>Actinomycetota</taxon>
        <taxon>Actinomycetes</taxon>
        <taxon>Pseudonocardiales</taxon>
        <taxon>Pseudonocardiaceae</taxon>
        <taxon>Pseudonocardia</taxon>
    </lineage>
</organism>
<comment type="caution">
    <text evidence="1">The sequence shown here is derived from an EMBL/GenBank/DDBJ whole genome shotgun (WGS) entry which is preliminary data.</text>
</comment>
<dbReference type="EMBL" id="BAAAHP010000084">
    <property type="protein sequence ID" value="GAA0937289.1"/>
    <property type="molecule type" value="Genomic_DNA"/>
</dbReference>
<sequence length="44" mass="4994">MVWLSTEDLSNWPLSALGFGMVSDQLDACRRHRRTTRLQTGTDA</sequence>
<proteinExistence type="predicted"/>
<evidence type="ECO:0000313" key="1">
    <source>
        <dbReference type="EMBL" id="GAA0937289.1"/>
    </source>
</evidence>
<gene>
    <name evidence="1" type="ORF">GCM10009559_30270</name>
</gene>
<keyword evidence="2" id="KW-1185">Reference proteome</keyword>
<reference evidence="2" key="1">
    <citation type="journal article" date="2019" name="Int. J. Syst. Evol. Microbiol.">
        <title>The Global Catalogue of Microorganisms (GCM) 10K type strain sequencing project: providing services to taxonomists for standard genome sequencing and annotation.</title>
        <authorList>
            <consortium name="The Broad Institute Genomics Platform"/>
            <consortium name="The Broad Institute Genome Sequencing Center for Infectious Disease"/>
            <person name="Wu L."/>
            <person name="Ma J."/>
        </authorList>
    </citation>
    <scope>NUCLEOTIDE SEQUENCE [LARGE SCALE GENOMIC DNA]</scope>
    <source>
        <strain evidence="2">JCM 11117</strain>
    </source>
</reference>
<dbReference type="RefSeq" id="WP_343942017.1">
    <property type="nucleotide sequence ID" value="NZ_BAAAHP010000084.1"/>
</dbReference>
<evidence type="ECO:0000313" key="2">
    <source>
        <dbReference type="Proteomes" id="UP001499967"/>
    </source>
</evidence>
<protein>
    <submittedName>
        <fullName evidence="1">Uncharacterized protein</fullName>
    </submittedName>
</protein>
<accession>A0ABP4AMW5</accession>